<keyword evidence="2" id="KW-1185">Reference proteome</keyword>
<sequence>MSSLSSIVTLTENCDDDEIVSLMLQANTIDKLLGIVSSNEDSGVLYTVYSLLARLTCVSAVAVSKMMVPPFFSKSLSLISQANDDLTLQVLHVLYHSALAGDDFCAFEVGNDVTAHLLRYLLACQPISVGRNERSCCGTLKLEEGQKQTVATSLLLLTKLIKVLFPGTLHETAVAACVPYFLSSDRRVQLLALKYARHLVTDLDNEHFLKSSLPNNQMNAENTTWIPVLNYLIDLVKEKQMDFEQNVKVFHVFRRMCADFRNQLGHPNGMTQPEISCLETVEDDMMTIFQYCLKTIGAILAIFGEIAYLSEAHEQIVIDTGIYPLLGELLDWSIVVTSDGIPLPSMSAEEDYEYFRAAVTTDSQLDEPFHLLTSLKAAFRQHNLRPPLSYQDSIRTFTLDDILDNTLSIDDAQRLKRAKDSLLKNVLFFLGNSLGGTPAHAEIVLSSLFPDMSATEATMKVVDCLQTILLRLPQKSLKELMRCIYVLASLPPEHQSVLAESEMMLLAWNHRMDLNSDAASLAKRRIIAYSCHASSGTDLQPLLCDGIKEDVPRQKPGHQNVLPPSLDVSEDTSNTEPFYVLNSINHINKQAKRASCDNLL</sequence>
<reference evidence="1 2" key="1">
    <citation type="journal article" date="2022" name="bioRxiv">
        <title>Genomics of Preaxostyla Flagellates Illuminates Evolutionary Transitions and the Path Towards Mitochondrial Loss.</title>
        <authorList>
            <person name="Novak L.V.F."/>
            <person name="Treitli S.C."/>
            <person name="Pyrih J."/>
            <person name="Halakuc P."/>
            <person name="Pipaliya S.V."/>
            <person name="Vacek V."/>
            <person name="Brzon O."/>
            <person name="Soukal P."/>
            <person name="Eme L."/>
            <person name="Dacks J.B."/>
            <person name="Karnkowska A."/>
            <person name="Elias M."/>
            <person name="Hampl V."/>
        </authorList>
    </citation>
    <scope>NUCLEOTIDE SEQUENCE [LARGE SCALE GENOMIC DNA]</scope>
    <source>
        <strain evidence="1">NAU3</strain>
        <tissue evidence="1">Gut</tissue>
    </source>
</reference>
<accession>A0ABQ9XQ71</accession>
<evidence type="ECO:0000313" key="2">
    <source>
        <dbReference type="Proteomes" id="UP001281761"/>
    </source>
</evidence>
<dbReference type="InterPro" id="IPR011989">
    <property type="entry name" value="ARM-like"/>
</dbReference>
<dbReference type="EMBL" id="JARBJD010000076">
    <property type="protein sequence ID" value="KAK2954577.1"/>
    <property type="molecule type" value="Genomic_DNA"/>
</dbReference>
<protein>
    <submittedName>
        <fullName evidence="1">Uncharacterized protein</fullName>
    </submittedName>
</protein>
<dbReference type="Proteomes" id="UP001281761">
    <property type="component" value="Unassembled WGS sequence"/>
</dbReference>
<evidence type="ECO:0000313" key="1">
    <source>
        <dbReference type="EMBL" id="KAK2954577.1"/>
    </source>
</evidence>
<dbReference type="SUPFAM" id="SSF48371">
    <property type="entry name" value="ARM repeat"/>
    <property type="match status" value="1"/>
</dbReference>
<comment type="caution">
    <text evidence="1">The sequence shown here is derived from an EMBL/GenBank/DDBJ whole genome shotgun (WGS) entry which is preliminary data.</text>
</comment>
<name>A0ABQ9XQ71_9EUKA</name>
<proteinExistence type="predicted"/>
<dbReference type="InterPro" id="IPR016024">
    <property type="entry name" value="ARM-type_fold"/>
</dbReference>
<organism evidence="1 2">
    <name type="scientific">Blattamonas nauphoetae</name>
    <dbReference type="NCBI Taxonomy" id="2049346"/>
    <lineage>
        <taxon>Eukaryota</taxon>
        <taxon>Metamonada</taxon>
        <taxon>Preaxostyla</taxon>
        <taxon>Oxymonadida</taxon>
        <taxon>Blattamonas</taxon>
    </lineage>
</organism>
<dbReference type="Gene3D" id="1.25.10.10">
    <property type="entry name" value="Leucine-rich Repeat Variant"/>
    <property type="match status" value="1"/>
</dbReference>
<gene>
    <name evidence="1" type="ORF">BLNAU_10428</name>
</gene>